<organism evidence="6 7">
    <name type="scientific">Sphagnum troendelagicum</name>
    <dbReference type="NCBI Taxonomy" id="128251"/>
    <lineage>
        <taxon>Eukaryota</taxon>
        <taxon>Viridiplantae</taxon>
        <taxon>Streptophyta</taxon>
        <taxon>Embryophyta</taxon>
        <taxon>Bryophyta</taxon>
        <taxon>Sphagnophytina</taxon>
        <taxon>Sphagnopsida</taxon>
        <taxon>Sphagnales</taxon>
        <taxon>Sphagnaceae</taxon>
        <taxon>Sphagnum</taxon>
    </lineage>
</organism>
<dbReference type="PANTHER" id="PTHR45625:SF4">
    <property type="entry name" value="PEPTIDYLPROLYL ISOMERASE DOMAIN AND WD REPEAT-CONTAINING PROTEIN 1"/>
    <property type="match status" value="1"/>
</dbReference>
<reference evidence="6" key="1">
    <citation type="submission" date="2024-02" db="EMBL/GenBank/DDBJ databases">
        <authorList>
            <consortium name="ELIXIR-Norway"/>
            <consortium name="Elixir Norway"/>
        </authorList>
    </citation>
    <scope>NUCLEOTIDE SEQUENCE</scope>
</reference>
<dbReference type="InterPro" id="IPR002130">
    <property type="entry name" value="Cyclophilin-type_PPIase_dom"/>
</dbReference>
<protein>
    <recommendedName>
        <fullName evidence="4">Peptidyl-prolyl cis-trans isomerase</fullName>
        <shortName evidence="4">PPIase</shortName>
        <ecNumber evidence="4">5.2.1.8</ecNumber>
    </recommendedName>
</protein>
<dbReference type="Pfam" id="PF00160">
    <property type="entry name" value="Pro_isomerase"/>
    <property type="match status" value="1"/>
</dbReference>
<keyword evidence="1 4" id="KW-0697">Rotamase</keyword>
<keyword evidence="7" id="KW-1185">Reference proteome</keyword>
<dbReference type="PRINTS" id="PR00153">
    <property type="entry name" value="CSAPPISMRASE"/>
</dbReference>
<dbReference type="Gene3D" id="2.40.100.10">
    <property type="entry name" value="Cyclophilin-like"/>
    <property type="match status" value="1"/>
</dbReference>
<accession>A0ABP0TM93</accession>
<dbReference type="EC" id="5.2.1.8" evidence="4"/>
<feature type="domain" description="PPIase cyclophilin-type" evidence="5">
    <location>
        <begin position="30"/>
        <end position="178"/>
    </location>
</feature>
<dbReference type="InterPro" id="IPR029000">
    <property type="entry name" value="Cyclophilin-like_dom_sf"/>
</dbReference>
<evidence type="ECO:0000259" key="5">
    <source>
        <dbReference type="PROSITE" id="PS50072"/>
    </source>
</evidence>
<evidence type="ECO:0000256" key="1">
    <source>
        <dbReference type="ARBA" id="ARBA00023110"/>
    </source>
</evidence>
<dbReference type="PANTHER" id="PTHR45625">
    <property type="entry name" value="PEPTIDYL-PROLYL CIS-TRANS ISOMERASE-RELATED"/>
    <property type="match status" value="1"/>
</dbReference>
<evidence type="ECO:0000256" key="2">
    <source>
        <dbReference type="ARBA" id="ARBA00023186"/>
    </source>
</evidence>
<comment type="catalytic activity">
    <reaction evidence="4">
        <text>[protein]-peptidylproline (omega=180) = [protein]-peptidylproline (omega=0)</text>
        <dbReference type="Rhea" id="RHEA:16237"/>
        <dbReference type="Rhea" id="RHEA-COMP:10747"/>
        <dbReference type="Rhea" id="RHEA-COMP:10748"/>
        <dbReference type="ChEBI" id="CHEBI:83833"/>
        <dbReference type="ChEBI" id="CHEBI:83834"/>
        <dbReference type="EC" id="5.2.1.8"/>
    </reaction>
</comment>
<sequence>MTTLEEIEEEKMIRGPESQTLYPYPEHSKLVPSVILDTTMGNMKLEFYFTHAPKTCKNFIEHCRSSYYEPVIFHRIQKNMWVQTGDPTSTSRGGESIWGKPFEDEVTPYLKHKRAGLVSMCNSGQPDTNGSQFFITLGACPWLDGKHSIFARVTKGMSILKCMNILPVDKNDRSLHPS</sequence>
<proteinExistence type="inferred from homology"/>
<evidence type="ECO:0000256" key="4">
    <source>
        <dbReference type="RuleBase" id="RU363019"/>
    </source>
</evidence>
<gene>
    <name evidence="6" type="ORF">CSSPTR1EN2_LOCUS4977</name>
</gene>
<dbReference type="EMBL" id="OZ019904">
    <property type="protein sequence ID" value="CAK9199519.1"/>
    <property type="molecule type" value="Genomic_DNA"/>
</dbReference>
<dbReference type="PROSITE" id="PS50072">
    <property type="entry name" value="CSA_PPIASE_2"/>
    <property type="match status" value="1"/>
</dbReference>
<keyword evidence="3 4" id="KW-0413">Isomerase</keyword>
<name>A0ABP0TM93_9BRYO</name>
<evidence type="ECO:0000256" key="3">
    <source>
        <dbReference type="ARBA" id="ARBA00023235"/>
    </source>
</evidence>
<comment type="function">
    <text evidence="4">PPIases accelerate the folding of proteins. It catalyzes the cis-trans isomerization of proline imidic peptide bonds in oligopeptides.</text>
</comment>
<keyword evidence="2" id="KW-0143">Chaperone</keyword>
<dbReference type="Proteomes" id="UP001497512">
    <property type="component" value="Chromosome 12"/>
</dbReference>
<evidence type="ECO:0000313" key="6">
    <source>
        <dbReference type="EMBL" id="CAK9199519.1"/>
    </source>
</evidence>
<comment type="similarity">
    <text evidence="4">Belongs to the cyclophilin-type PPIase family.</text>
</comment>
<dbReference type="SUPFAM" id="SSF50891">
    <property type="entry name" value="Cyclophilin-like"/>
    <property type="match status" value="1"/>
</dbReference>
<evidence type="ECO:0000313" key="7">
    <source>
        <dbReference type="Proteomes" id="UP001497512"/>
    </source>
</evidence>
<dbReference type="InterPro" id="IPR044666">
    <property type="entry name" value="Cyclophilin_A-like"/>
</dbReference>